<protein>
    <submittedName>
        <fullName evidence="1">Uncharacterized protein</fullName>
    </submittedName>
</protein>
<proteinExistence type="predicted"/>
<accession>A0A480AIZ7</accession>
<sequence length="122" mass="13581">MNFIKLLGLLTAALAFLPLAWVSIGQGSGLYPEVKHSAYPAPGTYTLKTKVLGFCAGKDYITFSYKYSKNNCVVIHLSNNEKLRVKDPHNLLTYQDQKGQATLTVDGFNRPTVVKWQGEQND</sequence>
<dbReference type="EMBL" id="BJCF01000050">
    <property type="protein sequence ID" value="GCL43743.1"/>
    <property type="molecule type" value="Genomic_DNA"/>
</dbReference>
<reference evidence="2" key="1">
    <citation type="submission" date="2019-02" db="EMBL/GenBank/DDBJ databases">
        <title>Draft genome sequence of Dolichospermum planctonicum NIES-80.</title>
        <authorList>
            <person name="Yamaguchi H."/>
            <person name="Suzuki S."/>
            <person name="Kawachi M."/>
        </authorList>
    </citation>
    <scope>NUCLEOTIDE SEQUENCE [LARGE SCALE GENOMIC DNA]</scope>
    <source>
        <strain evidence="2">NIES-80</strain>
    </source>
</reference>
<evidence type="ECO:0000313" key="2">
    <source>
        <dbReference type="Proteomes" id="UP000299367"/>
    </source>
</evidence>
<name>A0A480AIZ7_9CYAN</name>
<gene>
    <name evidence="1" type="ORF">NIES80_34620</name>
</gene>
<dbReference type="AlphaFoldDB" id="A0A480AIZ7"/>
<dbReference type="Proteomes" id="UP000299367">
    <property type="component" value="Unassembled WGS sequence"/>
</dbReference>
<organism evidence="1 2">
    <name type="scientific">Dolichospermum planctonicum</name>
    <dbReference type="NCBI Taxonomy" id="136072"/>
    <lineage>
        <taxon>Bacteria</taxon>
        <taxon>Bacillati</taxon>
        <taxon>Cyanobacteriota</taxon>
        <taxon>Cyanophyceae</taxon>
        <taxon>Nostocales</taxon>
        <taxon>Aphanizomenonaceae</taxon>
        <taxon>Dolichospermum</taxon>
    </lineage>
</organism>
<evidence type="ECO:0000313" key="1">
    <source>
        <dbReference type="EMBL" id="GCL43743.1"/>
    </source>
</evidence>
<comment type="caution">
    <text evidence="1">The sequence shown here is derived from an EMBL/GenBank/DDBJ whole genome shotgun (WGS) entry which is preliminary data.</text>
</comment>